<dbReference type="EMBL" id="BPLQ01011513">
    <property type="protein sequence ID" value="GIY58499.1"/>
    <property type="molecule type" value="Genomic_DNA"/>
</dbReference>
<proteinExistence type="predicted"/>
<reference evidence="2 3" key="1">
    <citation type="submission" date="2021-06" db="EMBL/GenBank/DDBJ databases">
        <title>Caerostris darwini draft genome.</title>
        <authorList>
            <person name="Kono N."/>
            <person name="Arakawa K."/>
        </authorList>
    </citation>
    <scope>NUCLEOTIDE SEQUENCE [LARGE SCALE GENOMIC DNA]</scope>
</reference>
<name>A0AAV4UL98_9ARAC</name>
<dbReference type="Proteomes" id="UP001054837">
    <property type="component" value="Unassembled WGS sequence"/>
</dbReference>
<feature type="region of interest" description="Disordered" evidence="1">
    <location>
        <begin position="39"/>
        <end position="73"/>
    </location>
</feature>
<comment type="caution">
    <text evidence="2">The sequence shown here is derived from an EMBL/GenBank/DDBJ whole genome shotgun (WGS) entry which is preliminary data.</text>
</comment>
<evidence type="ECO:0008006" key="4">
    <source>
        <dbReference type="Google" id="ProtNLM"/>
    </source>
</evidence>
<evidence type="ECO:0000313" key="3">
    <source>
        <dbReference type="Proteomes" id="UP001054837"/>
    </source>
</evidence>
<sequence>MVLERANGVVVVVVFDGIGYEVEKHLTMARDKRTFDTSINTIKQKSTRSTPLQKHNARQRASSDGHSSFQTTYDIRRTSPKLHVFAP</sequence>
<dbReference type="AlphaFoldDB" id="A0AAV4UL98"/>
<accession>A0AAV4UL98</accession>
<protein>
    <recommendedName>
        <fullName evidence="4">Alkaline phosphatase</fullName>
    </recommendedName>
</protein>
<organism evidence="2 3">
    <name type="scientific">Caerostris darwini</name>
    <dbReference type="NCBI Taxonomy" id="1538125"/>
    <lineage>
        <taxon>Eukaryota</taxon>
        <taxon>Metazoa</taxon>
        <taxon>Ecdysozoa</taxon>
        <taxon>Arthropoda</taxon>
        <taxon>Chelicerata</taxon>
        <taxon>Arachnida</taxon>
        <taxon>Araneae</taxon>
        <taxon>Araneomorphae</taxon>
        <taxon>Entelegynae</taxon>
        <taxon>Araneoidea</taxon>
        <taxon>Araneidae</taxon>
        <taxon>Caerostris</taxon>
    </lineage>
</organism>
<gene>
    <name evidence="2" type="ORF">CDAR_379891</name>
</gene>
<keyword evidence="3" id="KW-1185">Reference proteome</keyword>
<evidence type="ECO:0000256" key="1">
    <source>
        <dbReference type="SAM" id="MobiDB-lite"/>
    </source>
</evidence>
<evidence type="ECO:0000313" key="2">
    <source>
        <dbReference type="EMBL" id="GIY58499.1"/>
    </source>
</evidence>